<evidence type="ECO:0000256" key="2">
    <source>
        <dbReference type="ARBA" id="ARBA00023125"/>
    </source>
</evidence>
<evidence type="ECO:0000256" key="1">
    <source>
        <dbReference type="ARBA" id="ARBA00023015"/>
    </source>
</evidence>
<dbReference type="AlphaFoldDB" id="A0A372ZK97"/>
<gene>
    <name evidence="5" type="ORF">DR950_40790</name>
</gene>
<dbReference type="InterPro" id="IPR002577">
    <property type="entry name" value="HTH_HxlR"/>
</dbReference>
<dbReference type="PROSITE" id="PS51118">
    <property type="entry name" value="HTH_HXLR"/>
    <property type="match status" value="1"/>
</dbReference>
<sequence>MPKRTTHEESACPVARPLDVVGDGWTLLIVRDAFDGLRRFGQFQKNLGLAKNILSSRLAGLVANGVFELAPAADGSPYQEYVLTEKGRALFPVITALRQWGDQWFFEEGEPRARLVDRESGAPVAPVEVRSADGRVLGPEDAKVLLP</sequence>
<organism evidence="5 6">
    <name type="scientific">Kitasatospora xanthocidica</name>
    <dbReference type="NCBI Taxonomy" id="83382"/>
    <lineage>
        <taxon>Bacteria</taxon>
        <taxon>Bacillati</taxon>
        <taxon>Actinomycetota</taxon>
        <taxon>Actinomycetes</taxon>
        <taxon>Kitasatosporales</taxon>
        <taxon>Streptomycetaceae</taxon>
        <taxon>Kitasatospora</taxon>
    </lineage>
</organism>
<evidence type="ECO:0000313" key="6">
    <source>
        <dbReference type="Proteomes" id="UP000263377"/>
    </source>
</evidence>
<feature type="domain" description="HTH hxlR-type" evidence="4">
    <location>
        <begin position="12"/>
        <end position="109"/>
    </location>
</feature>
<proteinExistence type="predicted"/>
<accession>A0A372ZK97</accession>
<dbReference type="Proteomes" id="UP000263377">
    <property type="component" value="Unassembled WGS sequence"/>
</dbReference>
<name>A0A372ZK97_9ACTN</name>
<dbReference type="InterPro" id="IPR036390">
    <property type="entry name" value="WH_DNA-bd_sf"/>
</dbReference>
<dbReference type="Gene3D" id="1.10.10.10">
    <property type="entry name" value="Winged helix-like DNA-binding domain superfamily/Winged helix DNA-binding domain"/>
    <property type="match status" value="1"/>
</dbReference>
<keyword evidence="2" id="KW-0238">DNA-binding</keyword>
<dbReference type="EMBL" id="QVIG01000003">
    <property type="protein sequence ID" value="RGD55675.1"/>
    <property type="molecule type" value="Genomic_DNA"/>
</dbReference>
<dbReference type="SUPFAM" id="SSF46785">
    <property type="entry name" value="Winged helix' DNA-binding domain"/>
    <property type="match status" value="1"/>
</dbReference>
<dbReference type="PANTHER" id="PTHR33204">
    <property type="entry name" value="TRANSCRIPTIONAL REGULATOR, MARR FAMILY"/>
    <property type="match status" value="1"/>
</dbReference>
<dbReference type="Pfam" id="PF01638">
    <property type="entry name" value="HxlR"/>
    <property type="match status" value="1"/>
</dbReference>
<dbReference type="InterPro" id="IPR036388">
    <property type="entry name" value="WH-like_DNA-bd_sf"/>
</dbReference>
<comment type="caution">
    <text evidence="5">The sequence shown here is derived from an EMBL/GenBank/DDBJ whole genome shotgun (WGS) entry which is preliminary data.</text>
</comment>
<dbReference type="GO" id="GO:0003677">
    <property type="term" value="F:DNA binding"/>
    <property type="evidence" value="ECO:0007669"/>
    <property type="project" value="UniProtKB-KW"/>
</dbReference>
<reference evidence="5 6" key="1">
    <citation type="submission" date="2018-08" db="EMBL/GenBank/DDBJ databases">
        <title>Diversity &amp; Physiological Properties of Lignin-Decomposing Actinobacteria from Soil.</title>
        <authorList>
            <person name="Roh S.G."/>
            <person name="Kim S.B."/>
        </authorList>
    </citation>
    <scope>NUCLEOTIDE SEQUENCE [LARGE SCALE GENOMIC DNA]</scope>
    <source>
        <strain evidence="5 6">MMS17-GH009</strain>
    </source>
</reference>
<evidence type="ECO:0000313" key="5">
    <source>
        <dbReference type="EMBL" id="RGD55675.1"/>
    </source>
</evidence>
<dbReference type="RefSeq" id="WP_049658043.1">
    <property type="nucleotide sequence ID" value="NZ_QVIG01000003.1"/>
</dbReference>
<keyword evidence="6" id="KW-1185">Reference proteome</keyword>
<keyword evidence="3" id="KW-0804">Transcription</keyword>
<evidence type="ECO:0000256" key="3">
    <source>
        <dbReference type="ARBA" id="ARBA00023163"/>
    </source>
</evidence>
<dbReference type="PANTHER" id="PTHR33204:SF18">
    <property type="entry name" value="TRANSCRIPTIONAL REGULATORY PROTEIN"/>
    <property type="match status" value="1"/>
</dbReference>
<keyword evidence="1" id="KW-0805">Transcription regulation</keyword>
<evidence type="ECO:0000259" key="4">
    <source>
        <dbReference type="PROSITE" id="PS51118"/>
    </source>
</evidence>
<protein>
    <submittedName>
        <fullName evidence="5">Transcriptional regulator</fullName>
    </submittedName>
</protein>